<dbReference type="eggNOG" id="COG0657">
    <property type="taxonomic scope" value="Bacteria"/>
</dbReference>
<evidence type="ECO:0000256" key="1">
    <source>
        <dbReference type="ARBA" id="ARBA00022801"/>
    </source>
</evidence>
<dbReference type="Pfam" id="PF20434">
    <property type="entry name" value="BD-FAE"/>
    <property type="match status" value="1"/>
</dbReference>
<dbReference type="InParanoid" id="F1Z492"/>
<dbReference type="InterPro" id="IPR050300">
    <property type="entry name" value="GDXG_lipolytic_enzyme"/>
</dbReference>
<gene>
    <name evidence="4" type="ORF">Y88_2792</name>
</gene>
<keyword evidence="5" id="KW-1185">Reference proteome</keyword>
<dbReference type="GO" id="GO:0016787">
    <property type="term" value="F:hydrolase activity"/>
    <property type="evidence" value="ECO:0007669"/>
    <property type="project" value="UniProtKB-KW"/>
</dbReference>
<dbReference type="RefSeq" id="WP_008068323.1">
    <property type="nucleotide sequence ID" value="NZ_GL876931.1"/>
</dbReference>
<reference evidence="4 5" key="1">
    <citation type="journal article" date="2012" name="J. Bacteriol.">
        <title>Draft Genome Sequence of Novosphingobium nitrogenifigens Y88T.</title>
        <authorList>
            <person name="Strabala T.J."/>
            <person name="Macdonald L."/>
            <person name="Liu V."/>
            <person name="Smit A.M."/>
        </authorList>
    </citation>
    <scope>NUCLEOTIDE SEQUENCE [LARGE SCALE GENOMIC DNA]</scope>
    <source>
        <strain evidence="4 5">DSM 19370</strain>
    </source>
</reference>
<dbReference type="HOGENOM" id="CLU_012494_4_1_5"/>
<keyword evidence="2" id="KW-0472">Membrane</keyword>
<name>F1Z492_9SPHN</name>
<dbReference type="AlphaFoldDB" id="F1Z492"/>
<dbReference type="PANTHER" id="PTHR48081">
    <property type="entry name" value="AB HYDROLASE SUPERFAMILY PROTEIN C4A8.06C"/>
    <property type="match status" value="1"/>
</dbReference>
<dbReference type="Gene3D" id="3.40.50.1820">
    <property type="entry name" value="alpha/beta hydrolase"/>
    <property type="match status" value="1"/>
</dbReference>
<dbReference type="STRING" id="983920.Y88_2792"/>
<protein>
    <submittedName>
        <fullName evidence="4">Esterase/lipase/thioesterase</fullName>
    </submittedName>
</protein>
<dbReference type="OrthoDB" id="9771666at2"/>
<keyword evidence="2" id="KW-1133">Transmembrane helix</keyword>
<evidence type="ECO:0000256" key="2">
    <source>
        <dbReference type="SAM" id="Phobius"/>
    </source>
</evidence>
<evidence type="ECO:0000259" key="3">
    <source>
        <dbReference type="Pfam" id="PF20434"/>
    </source>
</evidence>
<proteinExistence type="predicted"/>
<dbReference type="InterPro" id="IPR049492">
    <property type="entry name" value="BD-FAE-like_dom"/>
</dbReference>
<sequence length="354" mass="37248">MANNRPSRSRREMLAMVTMPLLPLPSSTRAPGTIGAGGWIGLGLFLVGGLGLAGIRTAMSRNPVALLDGVDRMLAVGGAVRAVASHAYGPDPAQKLRMFVPTASDLDPAKTGRALPIVMFIHGGGWMDGDPHDYSFIARTLAPLGYAVVLAGYRLHPHGIYPAMLEDGAEAMRWIAREAPALGGDAAKIVLMGHSAGAYNAVMLALDRSWLAQAGLSHDILRGAIGLAGPYDFLPLDDPVTIATFGHADDPAATQPLSHVHGNAPPVLLLHGERDERVAPRHSLALARTLAGVGARTETHVIEGIGHEGLIMRFARPFLHDRRALDRVAGFLARVTASDVADARSSAMVQTVGA</sequence>
<dbReference type="Proteomes" id="UP000004728">
    <property type="component" value="Unassembled WGS sequence"/>
</dbReference>
<comment type="caution">
    <text evidence="4">The sequence shown here is derived from an EMBL/GenBank/DDBJ whole genome shotgun (WGS) entry which is preliminary data.</text>
</comment>
<accession>F1Z492</accession>
<feature type="domain" description="BD-FAE-like" evidence="3">
    <location>
        <begin position="108"/>
        <end position="290"/>
    </location>
</feature>
<evidence type="ECO:0000313" key="5">
    <source>
        <dbReference type="Proteomes" id="UP000004728"/>
    </source>
</evidence>
<dbReference type="PANTHER" id="PTHR48081:SF9">
    <property type="entry name" value="CARBOXYLESTERASE"/>
    <property type="match status" value="1"/>
</dbReference>
<keyword evidence="2" id="KW-0812">Transmembrane</keyword>
<dbReference type="InterPro" id="IPR029058">
    <property type="entry name" value="AB_hydrolase_fold"/>
</dbReference>
<feature type="transmembrane region" description="Helical" evidence="2">
    <location>
        <begin position="39"/>
        <end position="59"/>
    </location>
</feature>
<dbReference type="EMBL" id="AEWJ01000018">
    <property type="protein sequence ID" value="EGD60502.1"/>
    <property type="molecule type" value="Genomic_DNA"/>
</dbReference>
<keyword evidence="1" id="KW-0378">Hydrolase</keyword>
<evidence type="ECO:0000313" key="4">
    <source>
        <dbReference type="EMBL" id="EGD60502.1"/>
    </source>
</evidence>
<dbReference type="SUPFAM" id="SSF53474">
    <property type="entry name" value="alpha/beta-Hydrolases"/>
    <property type="match status" value="1"/>
</dbReference>
<organism evidence="4 5">
    <name type="scientific">Novosphingobium nitrogenifigens DSM 19370</name>
    <dbReference type="NCBI Taxonomy" id="983920"/>
    <lineage>
        <taxon>Bacteria</taxon>
        <taxon>Pseudomonadati</taxon>
        <taxon>Pseudomonadota</taxon>
        <taxon>Alphaproteobacteria</taxon>
        <taxon>Sphingomonadales</taxon>
        <taxon>Sphingomonadaceae</taxon>
        <taxon>Novosphingobium</taxon>
    </lineage>
</organism>